<feature type="transmembrane region" description="Helical" evidence="2">
    <location>
        <begin position="114"/>
        <end position="134"/>
    </location>
</feature>
<feature type="compositionally biased region" description="Basic and acidic residues" evidence="1">
    <location>
        <begin position="162"/>
        <end position="175"/>
    </location>
</feature>
<evidence type="ECO:0000313" key="3">
    <source>
        <dbReference type="EMBL" id="RIJ30894.1"/>
    </source>
</evidence>
<dbReference type="AlphaFoldDB" id="A0A399RKT9"/>
<dbReference type="InterPro" id="IPR008523">
    <property type="entry name" value="DUF805"/>
</dbReference>
<keyword evidence="2" id="KW-0812">Transmembrane</keyword>
<dbReference type="EMBL" id="QWGA01000003">
    <property type="protein sequence ID" value="RIJ30894.1"/>
    <property type="molecule type" value="Genomic_DNA"/>
</dbReference>
<protein>
    <submittedName>
        <fullName evidence="3">DUF805 domain-containing protein</fullName>
    </submittedName>
</protein>
<feature type="transmembrane region" description="Helical" evidence="2">
    <location>
        <begin position="50"/>
        <end position="73"/>
    </location>
</feature>
<dbReference type="OrthoDB" id="7630273at2"/>
<keyword evidence="2" id="KW-1133">Transmembrane helix</keyword>
<dbReference type="RefSeq" id="WP_119452395.1">
    <property type="nucleotide sequence ID" value="NZ_QWGA01000003.1"/>
</dbReference>
<evidence type="ECO:0000313" key="4">
    <source>
        <dbReference type="Proteomes" id="UP000265845"/>
    </source>
</evidence>
<proteinExistence type="predicted"/>
<sequence>MSDTTETAIDPKRPWLTDERELPERMNWLQTLFDPTGETPRLHFTRAWTLLFTLQAMIIVVPFTIALVLNLAGGDGSSVSTFGTYATPIVFIVTTLMSYVIHSRRLSDAGKSPLLAILPLVPLIIGCALFVTTAQGSSKSYDKQFEMRQDYLADPDAFRERQRAEREAAQARAEAEGGGEQAQQQQQRGRGGPPGGRGGMNLDRPMDPKTEVVLKAAAPMIQMVVIPLSGLLAIWSLMWVARVPYFGNYPPNGGQSWPAADRRPYAS</sequence>
<dbReference type="GO" id="GO:0016020">
    <property type="term" value="C:membrane"/>
    <property type="evidence" value="ECO:0007669"/>
    <property type="project" value="InterPro"/>
</dbReference>
<evidence type="ECO:0000256" key="2">
    <source>
        <dbReference type="SAM" id="Phobius"/>
    </source>
</evidence>
<evidence type="ECO:0000256" key="1">
    <source>
        <dbReference type="SAM" id="MobiDB-lite"/>
    </source>
</evidence>
<keyword evidence="4" id="KW-1185">Reference proteome</keyword>
<feature type="transmembrane region" description="Helical" evidence="2">
    <location>
        <begin position="216"/>
        <end position="240"/>
    </location>
</feature>
<keyword evidence="2" id="KW-0472">Membrane</keyword>
<dbReference type="Pfam" id="PF05656">
    <property type="entry name" value="DUF805"/>
    <property type="match status" value="1"/>
</dbReference>
<gene>
    <name evidence="3" type="ORF">D1222_01090</name>
</gene>
<feature type="transmembrane region" description="Helical" evidence="2">
    <location>
        <begin position="85"/>
        <end position="102"/>
    </location>
</feature>
<organism evidence="3 4">
    <name type="scientific">Henriciella algicola</name>
    <dbReference type="NCBI Taxonomy" id="1608422"/>
    <lineage>
        <taxon>Bacteria</taxon>
        <taxon>Pseudomonadati</taxon>
        <taxon>Pseudomonadota</taxon>
        <taxon>Alphaproteobacteria</taxon>
        <taxon>Hyphomonadales</taxon>
        <taxon>Hyphomonadaceae</taxon>
        <taxon>Henriciella</taxon>
    </lineage>
</organism>
<feature type="region of interest" description="Disordered" evidence="1">
    <location>
        <begin position="162"/>
        <end position="206"/>
    </location>
</feature>
<name>A0A399RKT9_9PROT</name>
<comment type="caution">
    <text evidence="3">The sequence shown here is derived from an EMBL/GenBank/DDBJ whole genome shotgun (WGS) entry which is preliminary data.</text>
</comment>
<feature type="compositionally biased region" description="Gly residues" evidence="1">
    <location>
        <begin position="189"/>
        <end position="199"/>
    </location>
</feature>
<dbReference type="Proteomes" id="UP000265845">
    <property type="component" value="Unassembled WGS sequence"/>
</dbReference>
<accession>A0A399RKT9</accession>
<reference evidence="3 4" key="1">
    <citation type="submission" date="2018-08" db="EMBL/GenBank/DDBJ databases">
        <title>Henriciella mobilis sp. nov., isolated from seawater.</title>
        <authorList>
            <person name="Cheng H."/>
            <person name="Wu Y.-H."/>
            <person name="Xu X.-W."/>
            <person name="Guo L.-L."/>
        </authorList>
    </citation>
    <scope>NUCLEOTIDE SEQUENCE [LARGE SCALE GENOMIC DNA]</scope>
    <source>
        <strain evidence="3 4">CCUG67844</strain>
    </source>
</reference>